<dbReference type="SMART" id="SM00894">
    <property type="entry name" value="Excalibur"/>
    <property type="match status" value="1"/>
</dbReference>
<dbReference type="InterPro" id="IPR008613">
    <property type="entry name" value="Excalibur_Ca-bd_domain"/>
</dbReference>
<keyword evidence="1" id="KW-0732">Signal</keyword>
<reference evidence="3" key="1">
    <citation type="submission" date="2016-08" db="EMBL/GenBank/DDBJ databases">
        <title>Complete Genome Seqeunce of Paenibacillus sp. nov. IHBB 9852 from high altitute lake of Indian trans-Himalayas.</title>
        <authorList>
            <person name="Kiran S."/>
            <person name="Swarnkar M.K."/>
            <person name="Rana A."/>
            <person name="Tewari R."/>
            <person name="Gulati A."/>
        </authorList>
    </citation>
    <scope>NUCLEOTIDE SEQUENCE [LARGE SCALE GENOMIC DNA]</scope>
    <source>
        <strain evidence="3">IHBB 9852</strain>
    </source>
</reference>
<feature type="signal peptide" evidence="1">
    <location>
        <begin position="1"/>
        <end position="20"/>
    </location>
</feature>
<proteinExistence type="predicted"/>
<feature type="chain" id="PRO_5038988586" description="Excalibur calcium-binding domain-containing protein" evidence="1">
    <location>
        <begin position="21"/>
        <end position="92"/>
    </location>
</feature>
<gene>
    <name evidence="3" type="ORF">BBD41_23805</name>
</gene>
<dbReference type="AlphaFoldDB" id="A0A1B2E5V5"/>
<accession>A0A1B2E5V5</accession>
<sequence length="92" mass="10053">MKKKITILLSAALLTTLALGHTSTGIADAKSTEVKKYKNCKEMNKDYPGGVARSASVKNKGGKTKYKPFVSKALYDANTARDRDKDKIACER</sequence>
<evidence type="ECO:0000256" key="1">
    <source>
        <dbReference type="SAM" id="SignalP"/>
    </source>
</evidence>
<evidence type="ECO:0000313" key="3">
    <source>
        <dbReference type="EMBL" id="ANY75354.1"/>
    </source>
</evidence>
<dbReference type="Pfam" id="PF05901">
    <property type="entry name" value="Excalibur"/>
    <property type="match status" value="1"/>
</dbReference>
<evidence type="ECO:0000259" key="2">
    <source>
        <dbReference type="SMART" id="SM00894"/>
    </source>
</evidence>
<dbReference type="KEGG" id="pib:BBD41_23805"/>
<feature type="domain" description="Excalibur calcium-binding" evidence="2">
    <location>
        <begin position="36"/>
        <end position="91"/>
    </location>
</feature>
<name>A0A1B2E5V5_9BACL</name>
<dbReference type="RefSeq" id="WP_099479071.1">
    <property type="nucleotide sequence ID" value="NZ_CP016809.1"/>
</dbReference>
<organism evidence="3">
    <name type="scientific">Paenibacillus ihbetae</name>
    <dbReference type="NCBI Taxonomy" id="1870820"/>
    <lineage>
        <taxon>Bacteria</taxon>
        <taxon>Bacillati</taxon>
        <taxon>Bacillota</taxon>
        <taxon>Bacilli</taxon>
        <taxon>Bacillales</taxon>
        <taxon>Paenibacillaceae</taxon>
        <taxon>Paenibacillus</taxon>
    </lineage>
</organism>
<dbReference type="EMBL" id="CP016809">
    <property type="protein sequence ID" value="ANY75354.1"/>
    <property type="molecule type" value="Genomic_DNA"/>
</dbReference>
<protein>
    <recommendedName>
        <fullName evidence="2">Excalibur calcium-binding domain-containing protein</fullName>
    </recommendedName>
</protein>